<name>A0A1F6GYW3_9PROT</name>
<organism evidence="1 2">
    <name type="scientific">Candidatus Lambdaproteobacteria bacterium RIFOXYD2_FULL_56_26</name>
    <dbReference type="NCBI Taxonomy" id="1817773"/>
    <lineage>
        <taxon>Bacteria</taxon>
        <taxon>Pseudomonadati</taxon>
        <taxon>Pseudomonadota</taxon>
        <taxon>Candidatus Lambdaproteobacteria</taxon>
    </lineage>
</organism>
<protein>
    <recommendedName>
        <fullName evidence="3">CBM-cenC domain-containing protein</fullName>
    </recommendedName>
</protein>
<evidence type="ECO:0000313" key="1">
    <source>
        <dbReference type="EMBL" id="OGH03347.1"/>
    </source>
</evidence>
<dbReference type="EMBL" id="MFNF01000017">
    <property type="protein sequence ID" value="OGH03347.1"/>
    <property type="molecule type" value="Genomic_DNA"/>
</dbReference>
<accession>A0A1F6GYW3</accession>
<evidence type="ECO:0008006" key="3">
    <source>
        <dbReference type="Google" id="ProtNLM"/>
    </source>
</evidence>
<dbReference type="Proteomes" id="UP000177583">
    <property type="component" value="Unassembled WGS sequence"/>
</dbReference>
<dbReference type="AlphaFoldDB" id="A0A1F6GYW3"/>
<evidence type="ECO:0000313" key="2">
    <source>
        <dbReference type="Proteomes" id="UP000177583"/>
    </source>
</evidence>
<gene>
    <name evidence="1" type="ORF">A2557_02365</name>
</gene>
<comment type="caution">
    <text evidence="1">The sequence shown here is derived from an EMBL/GenBank/DDBJ whole genome shotgun (WGS) entry which is preliminary data.</text>
</comment>
<reference evidence="1 2" key="1">
    <citation type="journal article" date="2016" name="Nat. Commun.">
        <title>Thousands of microbial genomes shed light on interconnected biogeochemical processes in an aquifer system.</title>
        <authorList>
            <person name="Anantharaman K."/>
            <person name="Brown C.T."/>
            <person name="Hug L.A."/>
            <person name="Sharon I."/>
            <person name="Castelle C.J."/>
            <person name="Probst A.J."/>
            <person name="Thomas B.C."/>
            <person name="Singh A."/>
            <person name="Wilkins M.J."/>
            <person name="Karaoz U."/>
            <person name="Brodie E.L."/>
            <person name="Williams K.H."/>
            <person name="Hubbard S.S."/>
            <person name="Banfield J.F."/>
        </authorList>
    </citation>
    <scope>NUCLEOTIDE SEQUENCE [LARGE SCALE GENOMIC DNA]</scope>
</reference>
<sequence>MGLQFGEPGSETWDGPFYRSYHILSHVLSNLNGQSRLTKGEYQSLTDTTGLLKGIEVEFFNPTANSLTRMAFPDLGVTISDLPELWYADSLTGQIAKQTLDNYQSVSHQLNKFPLLYTGFYQSAGATRTPFAELLAPRTNPRMEKQRHFKNLIMNGNFDIWQRGSSFLGVGGAQYTADRWYFYNNPTCTAVYNVALENNPPTPSQSGVHSKNCFQTDVATVQNNASLASTPDSLCFISQRIEGHLSRVLLGQELTLSFWVRSGVPGTYSVSFLNHDGTRSYLAEYSIQAANSWEKKSITLRFDDQVSSWLTSPGVVGLRVNWALVIGSNWQGAKDSWSGAQVYGTANQVNQAGTLNNFALSQVQLEVGSIPTGFEFRNEQEELVLCQRYMEKVAAMTHINGFDGTVCYADVRFQVPKANTALSVMQSGTETITWFSVGSIQLSNPSLSHITLYSAMLFFDATSAVPSASYYYMIEENIWILGDF</sequence>
<proteinExistence type="predicted"/>